<feature type="domain" description="SPOR" evidence="3">
    <location>
        <begin position="125"/>
        <end position="203"/>
    </location>
</feature>
<dbReference type="PANTHER" id="PTHR38687">
    <property type="entry name" value="CELL DIVISION PROTEIN DEDD-RELATED"/>
    <property type="match status" value="1"/>
</dbReference>
<dbReference type="RefSeq" id="WP_353438711.1">
    <property type="nucleotide sequence ID" value="NZ_CP099959.1"/>
</dbReference>
<feature type="region of interest" description="Disordered" evidence="1">
    <location>
        <begin position="54"/>
        <end position="110"/>
    </location>
</feature>
<reference evidence="4" key="1">
    <citation type="submission" date="2022-06" db="EMBL/GenBank/DDBJ databases">
        <title>New Polynucleobacter species.</title>
        <authorList>
            <person name="Hahn M.W."/>
        </authorList>
    </citation>
    <scope>NUCLEOTIDE SEQUENCE</scope>
    <source>
        <strain evidence="4">UK-FUSCHL-C3</strain>
    </source>
</reference>
<dbReference type="InterPro" id="IPR036680">
    <property type="entry name" value="SPOR-like_sf"/>
</dbReference>
<keyword evidence="2" id="KW-0472">Membrane</keyword>
<organism evidence="4">
    <name type="scientific">Polynucleobacter sp. UK-FUSCHL-C3</name>
    <dbReference type="NCBI Taxonomy" id="2955208"/>
    <lineage>
        <taxon>Bacteria</taxon>
        <taxon>Pseudomonadati</taxon>
        <taxon>Pseudomonadota</taxon>
        <taxon>Betaproteobacteria</taxon>
        <taxon>Burkholderiales</taxon>
        <taxon>Burkholderiaceae</taxon>
        <taxon>Polynucleobacter</taxon>
    </lineage>
</organism>
<dbReference type="EMBL" id="CP099959">
    <property type="protein sequence ID" value="XCC57648.1"/>
    <property type="molecule type" value="Genomic_DNA"/>
</dbReference>
<sequence length="206" mass="22192">MKPYEHQNTATQSINSHLLRSSQSGGIIMGVVIGLLVGVGLALLVAWYLTKSQPQERPGVRAPSAPSFMKPVPQKAEREEEEETSVAPPQVDLNKPLQGKNAGPGVRDPIADIASGKTLDPKPEARGDTQFYVQTGVFNQRADADAQKANLAMQGIQTQLSESSVEGVTVWRVRIGPFTSIEDTAPTRSKLTIIGIKPTVIRVNKS</sequence>
<dbReference type="GO" id="GO:0042834">
    <property type="term" value="F:peptidoglycan binding"/>
    <property type="evidence" value="ECO:0007669"/>
    <property type="project" value="InterPro"/>
</dbReference>
<keyword evidence="2" id="KW-0812">Transmembrane</keyword>
<evidence type="ECO:0000256" key="1">
    <source>
        <dbReference type="SAM" id="MobiDB-lite"/>
    </source>
</evidence>
<proteinExistence type="predicted"/>
<accession>A0AAU8A2J8</accession>
<keyword evidence="2" id="KW-1133">Transmembrane helix</keyword>
<dbReference type="Pfam" id="PF05036">
    <property type="entry name" value="SPOR"/>
    <property type="match status" value="1"/>
</dbReference>
<evidence type="ECO:0000313" key="4">
    <source>
        <dbReference type="EMBL" id="XCC57648.1"/>
    </source>
</evidence>
<gene>
    <name evidence="4" type="ORF">NKE59_09225</name>
</gene>
<dbReference type="InterPro" id="IPR007730">
    <property type="entry name" value="SPOR-like_dom"/>
</dbReference>
<evidence type="ECO:0000256" key="2">
    <source>
        <dbReference type="SAM" id="Phobius"/>
    </source>
</evidence>
<protein>
    <submittedName>
        <fullName evidence="4">SPOR domain-containing protein</fullName>
    </submittedName>
</protein>
<dbReference type="InterPro" id="IPR052521">
    <property type="entry name" value="Cell_div_SPOR-domain"/>
</dbReference>
<evidence type="ECO:0000259" key="3">
    <source>
        <dbReference type="PROSITE" id="PS51724"/>
    </source>
</evidence>
<dbReference type="AlphaFoldDB" id="A0AAU8A2J8"/>
<dbReference type="SUPFAM" id="SSF110997">
    <property type="entry name" value="Sporulation related repeat"/>
    <property type="match status" value="1"/>
</dbReference>
<dbReference type="PROSITE" id="PS51724">
    <property type="entry name" value="SPOR"/>
    <property type="match status" value="1"/>
</dbReference>
<name>A0AAU8A2J8_9BURK</name>
<feature type="transmembrane region" description="Helical" evidence="2">
    <location>
        <begin position="27"/>
        <end position="49"/>
    </location>
</feature>
<dbReference type="Gene3D" id="3.30.70.1070">
    <property type="entry name" value="Sporulation related repeat"/>
    <property type="match status" value="1"/>
</dbReference>